<dbReference type="Proteomes" id="UP000789525">
    <property type="component" value="Unassembled WGS sequence"/>
</dbReference>
<comment type="caution">
    <text evidence="1">The sequence shown here is derived from an EMBL/GenBank/DDBJ whole genome shotgun (WGS) entry which is preliminary data.</text>
</comment>
<gene>
    <name evidence="1" type="ORF">ACOLOM_LOCUS6809</name>
</gene>
<sequence>DEAQREKGSSRVPLNLFLKKLLGKEVLDFLPNASPPGKKPMKLRGAFKNAYIHFTHAVIVQKQDILTKETMWLLMARGALPICATGQKGVDLIIPVVQGDIVKESTVTAIFIQVKNDDPTGPDCSKYFLNLHPKNTNYLSQGQEALELPFIRLVMAFQGKKNEVTRHFIDYSRPVDFTAYDIICRGITPETYKVIKQGDVEGWKRCLDILGGFEALFKHPNGEEMSDDQKRTTRFRWPGADHTEKFPFRWMLQKNDSEPSPA</sequence>
<name>A0ACA9MQ57_9GLOM</name>
<dbReference type="EMBL" id="CAJVPT010014489">
    <property type="protein sequence ID" value="CAG8604758.1"/>
    <property type="molecule type" value="Genomic_DNA"/>
</dbReference>
<protein>
    <submittedName>
        <fullName evidence="1">4151_t:CDS:1</fullName>
    </submittedName>
</protein>
<accession>A0ACA9MQ57</accession>
<evidence type="ECO:0000313" key="2">
    <source>
        <dbReference type="Proteomes" id="UP000789525"/>
    </source>
</evidence>
<organism evidence="1 2">
    <name type="scientific">Acaulospora colombiana</name>
    <dbReference type="NCBI Taxonomy" id="27376"/>
    <lineage>
        <taxon>Eukaryota</taxon>
        <taxon>Fungi</taxon>
        <taxon>Fungi incertae sedis</taxon>
        <taxon>Mucoromycota</taxon>
        <taxon>Glomeromycotina</taxon>
        <taxon>Glomeromycetes</taxon>
        <taxon>Diversisporales</taxon>
        <taxon>Acaulosporaceae</taxon>
        <taxon>Acaulospora</taxon>
    </lineage>
</organism>
<proteinExistence type="predicted"/>
<keyword evidence="2" id="KW-1185">Reference proteome</keyword>
<evidence type="ECO:0000313" key="1">
    <source>
        <dbReference type="EMBL" id="CAG8604758.1"/>
    </source>
</evidence>
<feature type="non-terminal residue" evidence="1">
    <location>
        <position position="1"/>
    </location>
</feature>
<reference evidence="1" key="1">
    <citation type="submission" date="2021-06" db="EMBL/GenBank/DDBJ databases">
        <authorList>
            <person name="Kallberg Y."/>
            <person name="Tangrot J."/>
            <person name="Rosling A."/>
        </authorList>
    </citation>
    <scope>NUCLEOTIDE SEQUENCE</scope>
    <source>
        <strain evidence="1">CL356</strain>
    </source>
</reference>